<evidence type="ECO:0000256" key="1">
    <source>
        <dbReference type="ARBA" id="ARBA00001947"/>
    </source>
</evidence>
<dbReference type="Pfam" id="PF02130">
    <property type="entry name" value="YbeY"/>
    <property type="match status" value="1"/>
</dbReference>
<proteinExistence type="inferred from homology"/>
<dbReference type="PANTHER" id="PTHR46986:SF1">
    <property type="entry name" value="ENDORIBONUCLEASE YBEY, CHLOROPLASTIC"/>
    <property type="match status" value="1"/>
</dbReference>
<evidence type="ECO:0000256" key="3">
    <source>
        <dbReference type="ARBA" id="ARBA00022722"/>
    </source>
</evidence>
<dbReference type="GO" id="GO:0004519">
    <property type="term" value="F:endonuclease activity"/>
    <property type="evidence" value="ECO:0007669"/>
    <property type="project" value="UniProtKB-KW"/>
</dbReference>
<gene>
    <name evidence="8" type="ORF">UFOPK3401_00774</name>
</gene>
<dbReference type="GO" id="GO:0006364">
    <property type="term" value="P:rRNA processing"/>
    <property type="evidence" value="ECO:0007669"/>
    <property type="project" value="InterPro"/>
</dbReference>
<evidence type="ECO:0000313" key="8">
    <source>
        <dbReference type="EMBL" id="CAB4870421.1"/>
    </source>
</evidence>
<dbReference type="SUPFAM" id="SSF55486">
    <property type="entry name" value="Metalloproteases ('zincins'), catalytic domain"/>
    <property type="match status" value="1"/>
</dbReference>
<protein>
    <submittedName>
        <fullName evidence="8">Unannotated protein</fullName>
    </submittedName>
</protein>
<organism evidence="8">
    <name type="scientific">freshwater metagenome</name>
    <dbReference type="NCBI Taxonomy" id="449393"/>
    <lineage>
        <taxon>unclassified sequences</taxon>
        <taxon>metagenomes</taxon>
        <taxon>ecological metagenomes</taxon>
    </lineage>
</organism>
<dbReference type="HAMAP" id="MF_00009">
    <property type="entry name" value="Endoribonucl_YbeY"/>
    <property type="match status" value="1"/>
</dbReference>
<keyword evidence="6" id="KW-0378">Hydrolase</keyword>
<dbReference type="PANTHER" id="PTHR46986">
    <property type="entry name" value="ENDORIBONUCLEASE YBEY, CHLOROPLASTIC"/>
    <property type="match status" value="1"/>
</dbReference>
<dbReference type="GO" id="GO:0004222">
    <property type="term" value="F:metalloendopeptidase activity"/>
    <property type="evidence" value="ECO:0007669"/>
    <property type="project" value="InterPro"/>
</dbReference>
<dbReference type="NCBIfam" id="TIGR00043">
    <property type="entry name" value="rRNA maturation RNase YbeY"/>
    <property type="match status" value="1"/>
</dbReference>
<dbReference type="InterPro" id="IPR023091">
    <property type="entry name" value="MetalPrtase_cat_dom_sf_prd"/>
</dbReference>
<evidence type="ECO:0000256" key="2">
    <source>
        <dbReference type="ARBA" id="ARBA00010875"/>
    </source>
</evidence>
<comment type="cofactor">
    <cofactor evidence="1">
        <name>Zn(2+)</name>
        <dbReference type="ChEBI" id="CHEBI:29105"/>
    </cofactor>
</comment>
<dbReference type="InterPro" id="IPR002036">
    <property type="entry name" value="YbeY"/>
</dbReference>
<keyword evidence="4" id="KW-0479">Metal-binding</keyword>
<keyword evidence="7" id="KW-0862">Zinc</keyword>
<evidence type="ECO:0000256" key="5">
    <source>
        <dbReference type="ARBA" id="ARBA00022759"/>
    </source>
</evidence>
<evidence type="ECO:0000256" key="7">
    <source>
        <dbReference type="ARBA" id="ARBA00022833"/>
    </source>
</evidence>
<reference evidence="8" key="1">
    <citation type="submission" date="2020-05" db="EMBL/GenBank/DDBJ databases">
        <authorList>
            <person name="Chiriac C."/>
            <person name="Salcher M."/>
            <person name="Ghai R."/>
            <person name="Kavagutti S V."/>
        </authorList>
    </citation>
    <scope>NUCLEOTIDE SEQUENCE</scope>
</reference>
<dbReference type="Gene3D" id="3.40.390.30">
    <property type="entry name" value="Metalloproteases ('zincins'), catalytic domain"/>
    <property type="match status" value="1"/>
</dbReference>
<dbReference type="EMBL" id="CAFBLM010000029">
    <property type="protein sequence ID" value="CAB4870421.1"/>
    <property type="molecule type" value="Genomic_DNA"/>
</dbReference>
<evidence type="ECO:0000256" key="6">
    <source>
        <dbReference type="ARBA" id="ARBA00022801"/>
    </source>
</evidence>
<accession>A0A6J7DIZ5</accession>
<dbReference type="InterPro" id="IPR020549">
    <property type="entry name" value="YbeY_CS"/>
</dbReference>
<comment type="similarity">
    <text evidence="2">Belongs to the endoribonuclease YbeY family.</text>
</comment>
<dbReference type="GO" id="GO:0046872">
    <property type="term" value="F:metal ion binding"/>
    <property type="evidence" value="ECO:0007669"/>
    <property type="project" value="UniProtKB-KW"/>
</dbReference>
<keyword evidence="3" id="KW-0540">Nuclease</keyword>
<keyword evidence="5" id="KW-0255">Endonuclease</keyword>
<evidence type="ECO:0000256" key="4">
    <source>
        <dbReference type="ARBA" id="ARBA00022723"/>
    </source>
</evidence>
<dbReference type="PROSITE" id="PS01306">
    <property type="entry name" value="UPF0054"/>
    <property type="match status" value="1"/>
</dbReference>
<name>A0A6J7DIZ5_9ZZZZ</name>
<sequence length="153" mass="16667">MPIELTNESSHTVDEQRLINVAQAAMNAMFIDPASELSISVVNDEVMEKLHVEWMDEPGPTDVLSFPMDELLPGKAGQPLVSGMLGDIVIAPQFTAQQASAAGRAFEDELDLLMVHGVLHLLGFDHQEPDEHAVMFALQDEILANFRSEAGTA</sequence>
<dbReference type="AlphaFoldDB" id="A0A6J7DIZ5"/>